<proteinExistence type="inferred from homology"/>
<evidence type="ECO:0000256" key="6">
    <source>
        <dbReference type="ARBA" id="ARBA00023136"/>
    </source>
</evidence>
<name>A0A2T9YL21_9FUNG</name>
<feature type="transmembrane region" description="Helical" evidence="8">
    <location>
        <begin position="164"/>
        <end position="181"/>
    </location>
</feature>
<dbReference type="PANTHER" id="PTHR14233">
    <property type="entry name" value="DUF914-RELATED"/>
    <property type="match status" value="1"/>
</dbReference>
<gene>
    <name evidence="9" type="ORF">BB561_003487</name>
</gene>
<evidence type="ECO:0000256" key="3">
    <source>
        <dbReference type="ARBA" id="ARBA00022448"/>
    </source>
</evidence>
<evidence type="ECO:0000256" key="1">
    <source>
        <dbReference type="ARBA" id="ARBA00004141"/>
    </source>
</evidence>
<accession>A0A2T9YL21</accession>
<feature type="compositionally biased region" description="Polar residues" evidence="7">
    <location>
        <begin position="77"/>
        <end position="87"/>
    </location>
</feature>
<feature type="transmembrane region" description="Helical" evidence="8">
    <location>
        <begin position="267"/>
        <end position="286"/>
    </location>
</feature>
<feature type="transmembrane region" description="Helical" evidence="8">
    <location>
        <begin position="231"/>
        <end position="247"/>
    </location>
</feature>
<reference evidence="9 10" key="1">
    <citation type="journal article" date="2018" name="MBio">
        <title>Comparative Genomics Reveals the Core Gene Toolbox for the Fungus-Insect Symbiosis.</title>
        <authorList>
            <person name="Wang Y."/>
            <person name="Stata M."/>
            <person name="Wang W."/>
            <person name="Stajich J.E."/>
            <person name="White M.M."/>
            <person name="Moncalvo J.M."/>
        </authorList>
    </citation>
    <scope>NUCLEOTIDE SEQUENCE [LARGE SCALE GENOMIC DNA]</scope>
    <source>
        <strain evidence="9 10">SWE-8-4</strain>
    </source>
</reference>
<feature type="transmembrane region" description="Helical" evidence="8">
    <location>
        <begin position="356"/>
        <end position="377"/>
    </location>
</feature>
<evidence type="ECO:0000256" key="4">
    <source>
        <dbReference type="ARBA" id="ARBA00022692"/>
    </source>
</evidence>
<comment type="similarity">
    <text evidence="2">Belongs to the SLC35F solute transporter family.</text>
</comment>
<dbReference type="InterPro" id="IPR009262">
    <property type="entry name" value="SLC35_F1/F2/F6"/>
</dbReference>
<evidence type="ECO:0000313" key="9">
    <source>
        <dbReference type="EMBL" id="PVU93033.1"/>
    </source>
</evidence>
<dbReference type="Pfam" id="PF06027">
    <property type="entry name" value="SLC35F"/>
    <property type="match status" value="1"/>
</dbReference>
<feature type="transmembrane region" description="Helical" evidence="8">
    <location>
        <begin position="122"/>
        <end position="144"/>
    </location>
</feature>
<evidence type="ECO:0000256" key="2">
    <source>
        <dbReference type="ARBA" id="ARBA00007863"/>
    </source>
</evidence>
<feature type="transmembrane region" description="Helical" evidence="8">
    <location>
        <begin position="193"/>
        <end position="211"/>
    </location>
</feature>
<evidence type="ECO:0008006" key="11">
    <source>
        <dbReference type="Google" id="ProtNLM"/>
    </source>
</evidence>
<keyword evidence="4 8" id="KW-0812">Transmembrane</keyword>
<dbReference type="EMBL" id="MBFR01000141">
    <property type="protein sequence ID" value="PVU93033.1"/>
    <property type="molecule type" value="Genomic_DNA"/>
</dbReference>
<comment type="subcellular location">
    <subcellularLocation>
        <location evidence="1">Membrane</location>
        <topology evidence="1">Multi-pass membrane protein</topology>
    </subcellularLocation>
</comment>
<evidence type="ECO:0000256" key="5">
    <source>
        <dbReference type="ARBA" id="ARBA00022989"/>
    </source>
</evidence>
<keyword evidence="3" id="KW-0813">Transport</keyword>
<feature type="transmembrane region" description="Helical" evidence="8">
    <location>
        <begin position="327"/>
        <end position="349"/>
    </location>
</feature>
<sequence length="416" mass="46244">MNYTQASSKNESSPEYPGYTNIPIVDESKSDSPTRLEEPKVKKSSKELIIYLVKAIGLGQIISLCISGTSKNTKMNYTQASSKNESSPEYPGYTNIPIVDESKSDSPTRLEDPKVKKSSKELIIYLVKAIGLGQIISLCISGTSSLTTSLTNKKNVSIPTSQSFFLYFMLMVVYLSYAMIKNRNDTIDSFKKIWYWYFLLALVDVEGNYFVVKAYEYTSLLHASLLDEWTLPSILICIGGIVILIILDNKSTSSAFTPKNMLKGDIFMIIGATCYAVSNILLEYIVRKRPMFEALGFLGLFGTLINGIQVAALERKELSNIVWDGEVIGYIIGFVLFMFLLYTLVPILLRISSATFLNLSLITADIYILFIGIYAFGYTVSKLYALAFVLIVIGLAIFNISPTVASKQLAKLPGFN</sequence>
<dbReference type="Proteomes" id="UP000245383">
    <property type="component" value="Unassembled WGS sequence"/>
</dbReference>
<dbReference type="PANTHER" id="PTHR14233:SF4">
    <property type="entry name" value="SOLUTE CARRIER FAMILY 35 MEMBER F2"/>
    <property type="match status" value="1"/>
</dbReference>
<dbReference type="STRING" id="133385.A0A2T9YL21"/>
<feature type="compositionally biased region" description="Basic and acidic residues" evidence="7">
    <location>
        <begin position="26"/>
        <end position="39"/>
    </location>
</feature>
<comment type="caution">
    <text evidence="9">The sequence shown here is derived from an EMBL/GenBank/DDBJ whole genome shotgun (WGS) entry which is preliminary data.</text>
</comment>
<dbReference type="GO" id="GO:0022857">
    <property type="term" value="F:transmembrane transporter activity"/>
    <property type="evidence" value="ECO:0007669"/>
    <property type="project" value="InterPro"/>
</dbReference>
<keyword evidence="6 8" id="KW-0472">Membrane</keyword>
<feature type="compositionally biased region" description="Basic and acidic residues" evidence="7">
    <location>
        <begin position="100"/>
        <end position="113"/>
    </location>
</feature>
<dbReference type="OrthoDB" id="429955at2759"/>
<dbReference type="GO" id="GO:0016020">
    <property type="term" value="C:membrane"/>
    <property type="evidence" value="ECO:0007669"/>
    <property type="project" value="UniProtKB-SubCell"/>
</dbReference>
<evidence type="ECO:0000313" key="10">
    <source>
        <dbReference type="Proteomes" id="UP000245383"/>
    </source>
</evidence>
<feature type="transmembrane region" description="Helical" evidence="8">
    <location>
        <begin position="48"/>
        <end position="66"/>
    </location>
</feature>
<keyword evidence="5 8" id="KW-1133">Transmembrane helix</keyword>
<feature type="transmembrane region" description="Helical" evidence="8">
    <location>
        <begin position="383"/>
        <end position="401"/>
    </location>
</feature>
<feature type="region of interest" description="Disordered" evidence="7">
    <location>
        <begin position="77"/>
        <end position="113"/>
    </location>
</feature>
<dbReference type="AlphaFoldDB" id="A0A2T9YL21"/>
<organism evidence="9 10">
    <name type="scientific">Smittium simulii</name>
    <dbReference type="NCBI Taxonomy" id="133385"/>
    <lineage>
        <taxon>Eukaryota</taxon>
        <taxon>Fungi</taxon>
        <taxon>Fungi incertae sedis</taxon>
        <taxon>Zoopagomycota</taxon>
        <taxon>Kickxellomycotina</taxon>
        <taxon>Harpellomycetes</taxon>
        <taxon>Harpellales</taxon>
        <taxon>Legeriomycetaceae</taxon>
        <taxon>Smittium</taxon>
    </lineage>
</organism>
<dbReference type="InterPro" id="IPR052221">
    <property type="entry name" value="SLC35F_Transporter"/>
</dbReference>
<evidence type="ECO:0000256" key="8">
    <source>
        <dbReference type="SAM" id="Phobius"/>
    </source>
</evidence>
<keyword evidence="10" id="KW-1185">Reference proteome</keyword>
<feature type="compositionally biased region" description="Polar residues" evidence="7">
    <location>
        <begin position="1"/>
        <end position="13"/>
    </location>
</feature>
<feature type="region of interest" description="Disordered" evidence="7">
    <location>
        <begin position="1"/>
        <end position="39"/>
    </location>
</feature>
<protein>
    <recommendedName>
        <fullName evidence="11">EamA domain-containing protein</fullName>
    </recommendedName>
</protein>
<evidence type="ECO:0000256" key="7">
    <source>
        <dbReference type="SAM" id="MobiDB-lite"/>
    </source>
</evidence>